<protein>
    <recommendedName>
        <fullName evidence="1">UPF0310 protein CHR90_02170</fullName>
    </recommendedName>
</protein>
<dbReference type="AlphaFoldDB" id="A0A255XWV2"/>
<dbReference type="InterPro" id="IPR002740">
    <property type="entry name" value="EVE_domain"/>
</dbReference>
<comment type="similarity">
    <text evidence="1">Belongs to the UPF0310 family.</text>
</comment>
<evidence type="ECO:0000256" key="1">
    <source>
        <dbReference type="HAMAP-Rule" id="MF_00771"/>
    </source>
</evidence>
<evidence type="ECO:0000259" key="2">
    <source>
        <dbReference type="Pfam" id="PF01878"/>
    </source>
</evidence>
<dbReference type="SUPFAM" id="SSF88697">
    <property type="entry name" value="PUA domain-like"/>
    <property type="match status" value="1"/>
</dbReference>
<name>A0A255XWV2_9PROT</name>
<keyword evidence="4" id="KW-1185">Reference proteome</keyword>
<dbReference type="CDD" id="cd21132">
    <property type="entry name" value="EVE-like"/>
    <property type="match status" value="1"/>
</dbReference>
<dbReference type="RefSeq" id="WP_094407273.1">
    <property type="nucleotide sequence ID" value="NZ_BMJZ01000007.1"/>
</dbReference>
<proteinExistence type="inferred from homology"/>
<dbReference type="InterPro" id="IPR015947">
    <property type="entry name" value="PUA-like_sf"/>
</dbReference>
<dbReference type="HAMAP" id="MF_00771">
    <property type="entry name" value="UPF0310"/>
    <property type="match status" value="1"/>
</dbReference>
<dbReference type="InterPro" id="IPR022996">
    <property type="entry name" value="UPF0310"/>
</dbReference>
<evidence type="ECO:0000313" key="4">
    <source>
        <dbReference type="Proteomes" id="UP000216361"/>
    </source>
</evidence>
<dbReference type="Pfam" id="PF01878">
    <property type="entry name" value="EVE"/>
    <property type="match status" value="1"/>
</dbReference>
<dbReference type="Gene3D" id="3.10.590.10">
    <property type="entry name" value="ph1033 like domains"/>
    <property type="match status" value="1"/>
</dbReference>
<feature type="domain" description="EVE" evidence="2">
    <location>
        <begin position="11"/>
        <end position="144"/>
    </location>
</feature>
<comment type="caution">
    <text evidence="3">The sequence shown here is derived from an EMBL/GenBank/DDBJ whole genome shotgun (WGS) entry which is preliminary data.</text>
</comment>
<dbReference type="EMBL" id="NOXS01000022">
    <property type="protein sequence ID" value="OYQ21456.1"/>
    <property type="molecule type" value="Genomic_DNA"/>
</dbReference>
<evidence type="ECO:0000313" key="3">
    <source>
        <dbReference type="EMBL" id="OYQ21456.1"/>
    </source>
</evidence>
<accession>A0A255XWV2</accession>
<organism evidence="3 4">
    <name type="scientific">Elstera cyanobacteriorum</name>
    <dbReference type="NCBI Taxonomy" id="2022747"/>
    <lineage>
        <taxon>Bacteria</taxon>
        <taxon>Pseudomonadati</taxon>
        <taxon>Pseudomonadota</taxon>
        <taxon>Alphaproteobacteria</taxon>
        <taxon>Rhodospirillales</taxon>
        <taxon>Rhodospirillaceae</taxon>
        <taxon>Elstera</taxon>
    </lineage>
</organism>
<dbReference type="Proteomes" id="UP000216361">
    <property type="component" value="Unassembled WGS sequence"/>
</dbReference>
<dbReference type="OrthoDB" id="9793567at2"/>
<sequence>MLPFPDQPPAHWIAVACAEHVANGLAWGIMQVCHGKSAPLRRVKPGDRVAYYSPTVTFNRNGPRGDACQAFTALGTVAEGSVYQVELAEDFHPFRRDVIWQAKGRAPIQPLLDRLSFTQNRRSWGYAFRFGLFPATGADLDLIAANLTAIA</sequence>
<reference evidence="3 4" key="1">
    <citation type="submission" date="2017-07" db="EMBL/GenBank/DDBJ databases">
        <title>Elstera cyanobacteriorum sp. nov., a novel bacterium isolated from cyanobacterial aggregates in a eutrophic lake.</title>
        <authorList>
            <person name="Cai H."/>
        </authorList>
    </citation>
    <scope>NUCLEOTIDE SEQUENCE [LARGE SCALE GENOMIC DNA]</scope>
    <source>
        <strain evidence="3 4">TH019</strain>
    </source>
</reference>
<dbReference type="NCBIfam" id="NF002616">
    <property type="entry name" value="PRK02268.1-2"/>
    <property type="match status" value="1"/>
</dbReference>
<gene>
    <name evidence="3" type="ORF">CHR90_02170</name>
</gene>